<dbReference type="SUPFAM" id="SSF53448">
    <property type="entry name" value="Nucleotide-diphospho-sugar transferases"/>
    <property type="match status" value="1"/>
</dbReference>
<dbReference type="PANTHER" id="PTHR22916">
    <property type="entry name" value="GLYCOSYLTRANSFERASE"/>
    <property type="match status" value="1"/>
</dbReference>
<feature type="domain" description="Glycosyltransferase 2-like" evidence="1">
    <location>
        <begin position="7"/>
        <end position="129"/>
    </location>
</feature>
<dbReference type="InterPro" id="IPR029044">
    <property type="entry name" value="Nucleotide-diphossugar_trans"/>
</dbReference>
<dbReference type="Gene3D" id="3.90.550.10">
    <property type="entry name" value="Spore Coat Polysaccharide Biosynthesis Protein SpsA, Chain A"/>
    <property type="match status" value="1"/>
</dbReference>
<proteinExistence type="predicted"/>
<dbReference type="CDD" id="cd06433">
    <property type="entry name" value="GT_2_WfgS_like"/>
    <property type="match status" value="1"/>
</dbReference>
<organism evidence="2">
    <name type="scientific">candidate division WOR-3 bacterium</name>
    <dbReference type="NCBI Taxonomy" id="2052148"/>
    <lineage>
        <taxon>Bacteria</taxon>
        <taxon>Bacteria division WOR-3</taxon>
    </lineage>
</organism>
<gene>
    <name evidence="2" type="ORF">ENV67_03245</name>
</gene>
<dbReference type="EMBL" id="DTHG01000037">
    <property type="protein sequence ID" value="HGW91540.1"/>
    <property type="molecule type" value="Genomic_DNA"/>
</dbReference>
<dbReference type="InterPro" id="IPR001173">
    <property type="entry name" value="Glyco_trans_2-like"/>
</dbReference>
<dbReference type="PANTHER" id="PTHR22916:SF3">
    <property type="entry name" value="UDP-GLCNAC:BETAGAL BETA-1,3-N-ACETYLGLUCOSAMINYLTRANSFERASE-LIKE PROTEIN 1"/>
    <property type="match status" value="1"/>
</dbReference>
<dbReference type="AlphaFoldDB" id="A0A7C4YCC4"/>
<reference evidence="2" key="1">
    <citation type="journal article" date="2020" name="mSystems">
        <title>Genome- and Community-Level Interaction Insights into Carbon Utilization and Element Cycling Functions of Hydrothermarchaeota in Hydrothermal Sediment.</title>
        <authorList>
            <person name="Zhou Z."/>
            <person name="Liu Y."/>
            <person name="Xu W."/>
            <person name="Pan J."/>
            <person name="Luo Z.H."/>
            <person name="Li M."/>
        </authorList>
    </citation>
    <scope>NUCLEOTIDE SEQUENCE [LARGE SCALE GENOMIC DNA]</scope>
    <source>
        <strain evidence="2">SpSt-780</strain>
    </source>
</reference>
<accession>A0A7C4YCC4</accession>
<keyword evidence="2" id="KW-0808">Transferase</keyword>
<protein>
    <submittedName>
        <fullName evidence="2">Glycosyltransferase</fullName>
    </submittedName>
</protein>
<evidence type="ECO:0000259" key="1">
    <source>
        <dbReference type="Pfam" id="PF00535"/>
    </source>
</evidence>
<dbReference type="GO" id="GO:0016758">
    <property type="term" value="F:hexosyltransferase activity"/>
    <property type="evidence" value="ECO:0007669"/>
    <property type="project" value="UniProtKB-ARBA"/>
</dbReference>
<comment type="caution">
    <text evidence="2">The sequence shown here is derived from an EMBL/GenBank/DDBJ whole genome shotgun (WGS) entry which is preliminary data.</text>
</comment>
<sequence>MKEPLISVITSVLNCREYIIDALTSVKKQVYKNVEHIVIDGGSNDGTIDIVKDFGVDVLISEKDEGQYFGMNKGIEIAKGDIIGFLNADDFYADDFVLLDVKNAITNGYDSCYGDLVYVSRDDTSKILRFWKSGEFKDGCFKRGWMPPHPTFFVKKGLLEKYGFFDTRLKISADYEIMLRLLERYKISTYYIPRVLVKMRWGGKSNNLKNIIRKGMEDFISWKINGISVNPLIILYKPLLKLNQFCKINF</sequence>
<evidence type="ECO:0000313" key="2">
    <source>
        <dbReference type="EMBL" id="HGW91540.1"/>
    </source>
</evidence>
<dbReference type="Pfam" id="PF00535">
    <property type="entry name" value="Glycos_transf_2"/>
    <property type="match status" value="1"/>
</dbReference>
<name>A0A7C4YCC4_UNCW3</name>